<comment type="similarity">
    <text evidence="1">Belongs to the short-chain dehydrogenases/reductases (SDR) family.</text>
</comment>
<dbReference type="OrthoDB" id="9790785at2"/>
<dbReference type="AlphaFoldDB" id="A0A2Z3HRD4"/>
<dbReference type="Pfam" id="PF00106">
    <property type="entry name" value="adh_short"/>
    <property type="match status" value="1"/>
</dbReference>
<dbReference type="InterPro" id="IPR020904">
    <property type="entry name" value="Sc_DH/Rdtase_CS"/>
</dbReference>
<dbReference type="SUPFAM" id="SSF51735">
    <property type="entry name" value="NAD(P)-binding Rossmann-fold domains"/>
    <property type="match status" value="1"/>
</dbReference>
<dbReference type="GO" id="GO:0016491">
    <property type="term" value="F:oxidoreductase activity"/>
    <property type="evidence" value="ECO:0007669"/>
    <property type="project" value="UniProtKB-KW"/>
</dbReference>
<evidence type="ECO:0000313" key="5">
    <source>
        <dbReference type="Proteomes" id="UP000247763"/>
    </source>
</evidence>
<sequence>MTAALPLNDKIALVTGASRGIGRASALALADAGAHVVATARTQGALESLDDEIFARTGRRATLVPLDLAEPAGLDTLGYALHQRFGRLDILLHAGGVLGAMTPVSHVEPGLWDRVMLVNATASWRLIRSMEALLKASEAGRAVFVTSSRAGAPRAFWGPYSASKAAMEAIVRAWADELENTPVRAAILDPGAMRTRMRAEAYPGEDPSTLPDPAEIGPMVVELALSDPGQPTGVRSFRAWKADREAPATSA</sequence>
<dbReference type="Proteomes" id="UP000247763">
    <property type="component" value="Chromosome"/>
</dbReference>
<dbReference type="PANTHER" id="PTHR44196">
    <property type="entry name" value="DEHYDROGENASE/REDUCTASE SDR FAMILY MEMBER 7B"/>
    <property type="match status" value="1"/>
</dbReference>
<protein>
    <submittedName>
        <fullName evidence="4">Oxidoreductase</fullName>
    </submittedName>
</protein>
<dbReference type="InterPro" id="IPR036291">
    <property type="entry name" value="NAD(P)-bd_dom_sf"/>
</dbReference>
<feature type="domain" description="Ketoreductase" evidence="3">
    <location>
        <begin position="10"/>
        <end position="196"/>
    </location>
</feature>
<keyword evidence="5" id="KW-1185">Reference proteome</keyword>
<dbReference type="EMBL" id="CP029479">
    <property type="protein sequence ID" value="AWM77345.1"/>
    <property type="molecule type" value="Genomic_DNA"/>
</dbReference>
<dbReference type="InterPro" id="IPR002347">
    <property type="entry name" value="SDR_fam"/>
</dbReference>
<dbReference type="PRINTS" id="PR00081">
    <property type="entry name" value="GDHRDH"/>
</dbReference>
<dbReference type="InterPro" id="IPR057326">
    <property type="entry name" value="KR_dom"/>
</dbReference>
<dbReference type="KEGG" id="phb:HYN04_05935"/>
<reference evidence="5" key="1">
    <citation type="submission" date="2018-05" db="EMBL/GenBank/DDBJ databases">
        <title>Genome sequencing of Phenylobacterium sp. HYN0004.</title>
        <authorList>
            <person name="Yi H."/>
            <person name="Baek C."/>
        </authorList>
    </citation>
    <scope>NUCLEOTIDE SEQUENCE [LARGE SCALE GENOMIC DNA]</scope>
    <source>
        <strain evidence="5">HYN0004</strain>
    </source>
</reference>
<dbReference type="Gene3D" id="3.40.50.720">
    <property type="entry name" value="NAD(P)-binding Rossmann-like Domain"/>
    <property type="match status" value="1"/>
</dbReference>
<dbReference type="SMART" id="SM00822">
    <property type="entry name" value="PKS_KR"/>
    <property type="match status" value="1"/>
</dbReference>
<organism evidence="4 5">
    <name type="scientific">Phenylobacterium parvum</name>
    <dbReference type="NCBI Taxonomy" id="2201350"/>
    <lineage>
        <taxon>Bacteria</taxon>
        <taxon>Pseudomonadati</taxon>
        <taxon>Pseudomonadota</taxon>
        <taxon>Alphaproteobacteria</taxon>
        <taxon>Caulobacterales</taxon>
        <taxon>Caulobacteraceae</taxon>
        <taxon>Phenylobacterium</taxon>
    </lineage>
</organism>
<dbReference type="PROSITE" id="PS00061">
    <property type="entry name" value="ADH_SHORT"/>
    <property type="match status" value="1"/>
</dbReference>
<keyword evidence="2" id="KW-0560">Oxidoreductase</keyword>
<proteinExistence type="inferred from homology"/>
<name>A0A2Z3HRD4_9CAUL</name>
<evidence type="ECO:0000313" key="4">
    <source>
        <dbReference type="EMBL" id="AWM77345.1"/>
    </source>
</evidence>
<gene>
    <name evidence="4" type="ORF">HYN04_05935</name>
</gene>
<evidence type="ECO:0000256" key="2">
    <source>
        <dbReference type="ARBA" id="ARBA00023002"/>
    </source>
</evidence>
<dbReference type="GO" id="GO:0016020">
    <property type="term" value="C:membrane"/>
    <property type="evidence" value="ECO:0007669"/>
    <property type="project" value="TreeGrafter"/>
</dbReference>
<accession>A0A2Z3HRD4</accession>
<evidence type="ECO:0000259" key="3">
    <source>
        <dbReference type="SMART" id="SM00822"/>
    </source>
</evidence>
<evidence type="ECO:0000256" key="1">
    <source>
        <dbReference type="ARBA" id="ARBA00006484"/>
    </source>
</evidence>
<dbReference type="RefSeq" id="WP_110449912.1">
    <property type="nucleotide sequence ID" value="NZ_CP029479.1"/>
</dbReference>
<dbReference type="PANTHER" id="PTHR44196:SF4">
    <property type="entry name" value="SHORT CHAIN DEHYDROGENASE"/>
    <property type="match status" value="1"/>
</dbReference>